<comment type="subcellular location">
    <subcellularLocation>
        <location evidence="1 8">Cell outer membrane</location>
        <topology evidence="1 8">Multi-pass membrane protein</topology>
    </subcellularLocation>
</comment>
<protein>
    <submittedName>
        <fullName evidence="14">TonB-dependent receptor</fullName>
    </submittedName>
</protein>
<name>A0A9X1QL20_9SPHN</name>
<dbReference type="InterPro" id="IPR037066">
    <property type="entry name" value="Plug_dom_sf"/>
</dbReference>
<feature type="chain" id="PRO_5040803742" evidence="11">
    <location>
        <begin position="32"/>
        <end position="1064"/>
    </location>
</feature>
<evidence type="ECO:0000256" key="2">
    <source>
        <dbReference type="ARBA" id="ARBA00022448"/>
    </source>
</evidence>
<keyword evidence="6 8" id="KW-0472">Membrane</keyword>
<dbReference type="RefSeq" id="WP_235066589.1">
    <property type="nucleotide sequence ID" value="NZ_JAKFGM010000001.1"/>
</dbReference>
<proteinExistence type="inferred from homology"/>
<comment type="caution">
    <text evidence="14">The sequence shown here is derived from an EMBL/GenBank/DDBJ whole genome shotgun (WGS) entry which is preliminary data.</text>
</comment>
<evidence type="ECO:0000256" key="11">
    <source>
        <dbReference type="SAM" id="SignalP"/>
    </source>
</evidence>
<dbReference type="Gene3D" id="2.170.130.10">
    <property type="entry name" value="TonB-dependent receptor, plug domain"/>
    <property type="match status" value="1"/>
</dbReference>
<keyword evidence="14" id="KW-0675">Receptor</keyword>
<accession>A0A9X1QL20</accession>
<evidence type="ECO:0000256" key="8">
    <source>
        <dbReference type="PROSITE-ProRule" id="PRU01360"/>
    </source>
</evidence>
<reference evidence="14" key="1">
    <citation type="submission" date="2022-01" db="EMBL/GenBank/DDBJ databases">
        <authorList>
            <person name="Jo J.-H."/>
            <person name="Im W.-T."/>
        </authorList>
    </citation>
    <scope>NUCLEOTIDE SEQUENCE</scope>
    <source>
        <strain evidence="14">G124</strain>
    </source>
</reference>
<dbReference type="InterPro" id="IPR039426">
    <property type="entry name" value="TonB-dep_rcpt-like"/>
</dbReference>
<dbReference type="EMBL" id="JAKFGM010000001">
    <property type="protein sequence ID" value="MCF2514107.1"/>
    <property type="molecule type" value="Genomic_DNA"/>
</dbReference>
<feature type="domain" description="TonB-dependent receptor plug" evidence="13">
    <location>
        <begin position="84"/>
        <end position="199"/>
    </location>
</feature>
<keyword evidence="15" id="KW-1185">Reference proteome</keyword>
<organism evidence="14 15">
    <name type="scientific">Sphingomonas cremea</name>
    <dbReference type="NCBI Taxonomy" id="2904799"/>
    <lineage>
        <taxon>Bacteria</taxon>
        <taxon>Pseudomonadati</taxon>
        <taxon>Pseudomonadota</taxon>
        <taxon>Alphaproteobacteria</taxon>
        <taxon>Sphingomonadales</taxon>
        <taxon>Sphingomonadaceae</taxon>
        <taxon>Sphingomonas</taxon>
    </lineage>
</organism>
<dbReference type="PANTHER" id="PTHR47234:SF2">
    <property type="entry name" value="TONB-DEPENDENT RECEPTOR"/>
    <property type="match status" value="1"/>
</dbReference>
<dbReference type="Pfam" id="PF07715">
    <property type="entry name" value="Plug"/>
    <property type="match status" value="1"/>
</dbReference>
<dbReference type="InterPro" id="IPR036942">
    <property type="entry name" value="Beta-barrel_TonB_sf"/>
</dbReference>
<feature type="domain" description="TonB-dependent receptor-like beta-barrel" evidence="12">
    <location>
        <begin position="473"/>
        <end position="1030"/>
    </location>
</feature>
<evidence type="ECO:0000256" key="6">
    <source>
        <dbReference type="ARBA" id="ARBA00023136"/>
    </source>
</evidence>
<evidence type="ECO:0000259" key="13">
    <source>
        <dbReference type="Pfam" id="PF07715"/>
    </source>
</evidence>
<keyword evidence="4 8" id="KW-0812">Transmembrane</keyword>
<dbReference type="GO" id="GO:0009279">
    <property type="term" value="C:cell outer membrane"/>
    <property type="evidence" value="ECO:0007669"/>
    <property type="project" value="UniProtKB-SubCell"/>
</dbReference>
<evidence type="ECO:0000256" key="4">
    <source>
        <dbReference type="ARBA" id="ARBA00022692"/>
    </source>
</evidence>
<feature type="compositionally biased region" description="Low complexity" evidence="10">
    <location>
        <begin position="35"/>
        <end position="54"/>
    </location>
</feature>
<dbReference type="AlphaFoldDB" id="A0A9X1QL20"/>
<evidence type="ECO:0000256" key="9">
    <source>
        <dbReference type="RuleBase" id="RU003357"/>
    </source>
</evidence>
<dbReference type="SUPFAM" id="SSF56935">
    <property type="entry name" value="Porins"/>
    <property type="match status" value="1"/>
</dbReference>
<comment type="similarity">
    <text evidence="8 9">Belongs to the TonB-dependent receptor family.</text>
</comment>
<evidence type="ECO:0000256" key="7">
    <source>
        <dbReference type="ARBA" id="ARBA00023237"/>
    </source>
</evidence>
<keyword evidence="3 8" id="KW-1134">Transmembrane beta strand</keyword>
<dbReference type="InterPro" id="IPR000531">
    <property type="entry name" value="Beta-barrel_TonB"/>
</dbReference>
<feature type="signal peptide" evidence="11">
    <location>
        <begin position="1"/>
        <end position="31"/>
    </location>
</feature>
<keyword evidence="5 9" id="KW-0798">TonB box</keyword>
<evidence type="ECO:0000256" key="3">
    <source>
        <dbReference type="ARBA" id="ARBA00022452"/>
    </source>
</evidence>
<dbReference type="Pfam" id="PF00593">
    <property type="entry name" value="TonB_dep_Rec_b-barrel"/>
    <property type="match status" value="1"/>
</dbReference>
<dbReference type="InterPro" id="IPR012910">
    <property type="entry name" value="Plug_dom"/>
</dbReference>
<dbReference type="PANTHER" id="PTHR47234">
    <property type="match status" value="1"/>
</dbReference>
<evidence type="ECO:0000256" key="10">
    <source>
        <dbReference type="SAM" id="MobiDB-lite"/>
    </source>
</evidence>
<evidence type="ECO:0000259" key="12">
    <source>
        <dbReference type="Pfam" id="PF00593"/>
    </source>
</evidence>
<dbReference type="PROSITE" id="PS52016">
    <property type="entry name" value="TONB_DEPENDENT_REC_3"/>
    <property type="match status" value="1"/>
</dbReference>
<sequence>MSFRNDSSTYIRASLMLGASIAALVGSPALAQTAPEAAPETAAPEASAPVAAAPDQEPTVTEDFESAEGTIVVTGSRIRRPNLESVVPVISVSGGEFFETGQTSVGDVLNELPALRSTFSTANSTRFLGTSGLNLLDLRGLGTQRTLVLVNGRRHVASNILGNAVEVDTNTIPTDLIERVDVVTGGNSAIYGSDAIAGVVNFILKDDYEGVQLRGQGGVSKYGDAGNYYVSVLAGTNFADNRGNVAVNLEYARQEDFYASQRGKCFSTQCGYVRVDTDPASAPSDGTPDRVFFENIRSALYTNGGAMYFCCQALDPADPLIGGSGYFTVPYKFQSDGSLVPITGQRVGVSYFGSFIGGNGNNFRDGKQFGLSPKLDRYAINLIGHYEVSPALVPFVEAKWVRTESFGNASGPFFAPAIGEIWQDGPLAGFDREALFTDNPYLSDQARTLLEDNGLSYFYMFRNYVDLGNREEKARRDTFRIVGGVRGDFNEDWSYEVSLNYGKLKEKTRILGNVNLQRYLLAVDTVDEGVFNGGPANGNIVCRSKLDPTAAQPLLNNLDPAFAAGQLAGDVAACVPLNPFGSGNISQAAKNYVLQDSLAKGWIKEFVINGFMSGDTSQFLNLPGGPIGFAIGGEHRSNDVSYKQDEFTSAGMTFYNAIPDFTPPTFKVNEVFGELRLPILKGQLIDELTVSGAARYAKYKTFGGVWAWNIGGELAPIPDIRFRVNWSRAVRAPSLADAYTPLGQNFSPGFADPCDNDQIGSGSATRAANCLAAGVPVGFNYNYTASLGFLSGGNSDLKPETSNSFTVGGVAQPRFLPGFAVSVDYYNIRVYDVITSPSAQDAINACYDLPDLNNQFCSLFERAGPGGGPRGEIPGRILENSLQLVPLNYAKLQVRGIDVDASYRHQIGNVGLLNTQVIYTHVFQNDQFLDPTDPNFADQLNLELGDPKDAFNWNTSLKTGRFTFGYQMRYLGKMLLNGAAYEFFFSKQGRDPEDPDWAEDRFYSPQFYHDIRAQIDIKPGFNFYLGIDDLTNNLPPKGQTGIGGGSGIYRNIGRFMYAGVVAKF</sequence>
<evidence type="ECO:0000256" key="5">
    <source>
        <dbReference type="ARBA" id="ARBA00023077"/>
    </source>
</evidence>
<feature type="region of interest" description="Disordered" evidence="10">
    <location>
        <begin position="35"/>
        <end position="66"/>
    </location>
</feature>
<keyword evidence="11" id="KW-0732">Signal</keyword>
<dbReference type="Proteomes" id="UP001139410">
    <property type="component" value="Unassembled WGS sequence"/>
</dbReference>
<keyword evidence="7 8" id="KW-0998">Cell outer membrane</keyword>
<dbReference type="Gene3D" id="2.40.170.20">
    <property type="entry name" value="TonB-dependent receptor, beta-barrel domain"/>
    <property type="match status" value="1"/>
</dbReference>
<gene>
    <name evidence="14" type="ORF">LVY65_03350</name>
</gene>
<evidence type="ECO:0000256" key="1">
    <source>
        <dbReference type="ARBA" id="ARBA00004571"/>
    </source>
</evidence>
<evidence type="ECO:0000313" key="14">
    <source>
        <dbReference type="EMBL" id="MCF2514107.1"/>
    </source>
</evidence>
<keyword evidence="2 8" id="KW-0813">Transport</keyword>
<evidence type="ECO:0000313" key="15">
    <source>
        <dbReference type="Proteomes" id="UP001139410"/>
    </source>
</evidence>